<comment type="caution">
    <text evidence="1">The sequence shown here is derived from an EMBL/GenBank/DDBJ whole genome shotgun (WGS) entry which is preliminary data.</text>
</comment>
<protein>
    <submittedName>
        <fullName evidence="1">Uncharacterized protein</fullName>
    </submittedName>
</protein>
<proteinExistence type="predicted"/>
<reference evidence="1 2" key="1">
    <citation type="submission" date="2020-02" db="EMBL/GenBank/DDBJ databases">
        <title>Out from the shadows clarifying the taxonomy of the family Cryomorphaceae and related taxa by utilizing the GTDB taxonomic framework.</title>
        <authorList>
            <person name="Bowman J.P."/>
        </authorList>
    </citation>
    <scope>NUCLEOTIDE SEQUENCE [LARGE SCALE GENOMIC DNA]</scope>
    <source>
        <strain evidence="1 2">QSSC 1-22</strain>
    </source>
</reference>
<dbReference type="RefSeq" id="WP_163287256.1">
    <property type="nucleotide sequence ID" value="NZ_JAAGVY010000085.1"/>
</dbReference>
<keyword evidence="2" id="KW-1185">Reference proteome</keyword>
<dbReference type="EMBL" id="JAAGVY010000085">
    <property type="protein sequence ID" value="NEN25811.1"/>
    <property type="molecule type" value="Genomic_DNA"/>
</dbReference>
<accession>A0A7K3WXI1</accession>
<gene>
    <name evidence="1" type="ORF">G3O08_20180</name>
</gene>
<dbReference type="AlphaFoldDB" id="A0A7K3WXI1"/>
<organism evidence="1 2">
    <name type="scientific">Cryomorpha ignava</name>
    <dbReference type="NCBI Taxonomy" id="101383"/>
    <lineage>
        <taxon>Bacteria</taxon>
        <taxon>Pseudomonadati</taxon>
        <taxon>Bacteroidota</taxon>
        <taxon>Flavobacteriia</taxon>
        <taxon>Flavobacteriales</taxon>
        <taxon>Cryomorphaceae</taxon>
        <taxon>Cryomorpha</taxon>
    </lineage>
</organism>
<dbReference type="Proteomes" id="UP000486602">
    <property type="component" value="Unassembled WGS sequence"/>
</dbReference>
<evidence type="ECO:0000313" key="1">
    <source>
        <dbReference type="EMBL" id="NEN25811.1"/>
    </source>
</evidence>
<sequence length="60" mass="6874">MKAGLLSYQEAVTKRQIMRYGDSDGFPNPEVYNLKGKLFVHNDEAGKLAYENYDSIALRF</sequence>
<evidence type="ECO:0000313" key="2">
    <source>
        <dbReference type="Proteomes" id="UP000486602"/>
    </source>
</evidence>
<name>A0A7K3WXI1_9FLAO</name>